<sequence length="292" mass="31808">MSMASRVADGVRNRVGGRGEGRGGASLAATVARTEQLSPTMVRVVFTGDDLAKFEMNDSTDAYVKLIYPRPGVEYPQPLDMRAIRNQMAPEQWPQNRTYTVRAWDAESHELTVDFVVHGDEGLAGPWARDAKPGDQIWVAGPGGGYRPDPSADWHLFVADESALPAVAAALEVLPAEAKGIALIEIHDATSQFELTAPAGVEIRWLLDTDAGRAPGTVLIEAVTALEFPEGTVHAFVHGEAAAVRDLRRFLKRERGVKNTQMSVSGYWRVGANDEEWRAVKGDFNRTADEEG</sequence>
<dbReference type="InterPro" id="IPR039261">
    <property type="entry name" value="FNR_nucleotide-bd"/>
</dbReference>
<accession>A0ABT9P4F2</accession>
<feature type="compositionally biased region" description="Basic and acidic residues" evidence="1">
    <location>
        <begin position="9"/>
        <end position="21"/>
    </location>
</feature>
<keyword evidence="4" id="KW-1185">Reference proteome</keyword>
<feature type="region of interest" description="Disordered" evidence="1">
    <location>
        <begin position="1"/>
        <end position="27"/>
    </location>
</feature>
<feature type="domain" description="FAD-binding FR-type" evidence="2">
    <location>
        <begin position="24"/>
        <end position="149"/>
    </location>
</feature>
<dbReference type="PROSITE" id="PS51384">
    <property type="entry name" value="FAD_FR"/>
    <property type="match status" value="1"/>
</dbReference>
<gene>
    <name evidence="3" type="ORF">J2S57_003318</name>
</gene>
<dbReference type="Pfam" id="PF08021">
    <property type="entry name" value="FAD_binding_9"/>
    <property type="match status" value="1"/>
</dbReference>
<dbReference type="InterPro" id="IPR013113">
    <property type="entry name" value="SIP_FAD-bd"/>
</dbReference>
<dbReference type="Proteomes" id="UP001235712">
    <property type="component" value="Unassembled WGS sequence"/>
</dbReference>
<evidence type="ECO:0000259" key="2">
    <source>
        <dbReference type="PROSITE" id="PS51384"/>
    </source>
</evidence>
<dbReference type="PANTHER" id="PTHR30157">
    <property type="entry name" value="FERRIC REDUCTASE, NADPH-DEPENDENT"/>
    <property type="match status" value="1"/>
</dbReference>
<comment type="caution">
    <text evidence="3">The sequence shown here is derived from an EMBL/GenBank/DDBJ whole genome shotgun (WGS) entry which is preliminary data.</text>
</comment>
<name>A0ABT9P4F2_9ACTN</name>
<evidence type="ECO:0000313" key="4">
    <source>
        <dbReference type="Proteomes" id="UP001235712"/>
    </source>
</evidence>
<dbReference type="Pfam" id="PF04954">
    <property type="entry name" value="SIP"/>
    <property type="match status" value="1"/>
</dbReference>
<dbReference type="SUPFAM" id="SSF63380">
    <property type="entry name" value="Riboflavin synthase domain-like"/>
    <property type="match status" value="1"/>
</dbReference>
<dbReference type="EMBL" id="JAUSQZ010000001">
    <property type="protein sequence ID" value="MDP9827569.1"/>
    <property type="molecule type" value="Genomic_DNA"/>
</dbReference>
<protein>
    <submittedName>
        <fullName evidence="3">NADPH-dependent ferric siderophore reductase</fullName>
    </submittedName>
</protein>
<evidence type="ECO:0000313" key="3">
    <source>
        <dbReference type="EMBL" id="MDP9827569.1"/>
    </source>
</evidence>
<dbReference type="InterPro" id="IPR007037">
    <property type="entry name" value="SIP_rossman_dom"/>
</dbReference>
<proteinExistence type="predicted"/>
<dbReference type="PANTHER" id="PTHR30157:SF0">
    <property type="entry name" value="NADPH-DEPENDENT FERRIC-CHELATE REDUCTASE"/>
    <property type="match status" value="1"/>
</dbReference>
<dbReference type="InterPro" id="IPR017927">
    <property type="entry name" value="FAD-bd_FR_type"/>
</dbReference>
<dbReference type="InterPro" id="IPR017938">
    <property type="entry name" value="Riboflavin_synthase-like_b-brl"/>
</dbReference>
<dbReference type="CDD" id="cd06193">
    <property type="entry name" value="siderophore_interacting"/>
    <property type="match status" value="1"/>
</dbReference>
<dbReference type="Gene3D" id="2.40.30.10">
    <property type="entry name" value="Translation factors"/>
    <property type="match status" value="1"/>
</dbReference>
<organism evidence="3 4">
    <name type="scientific">Kineosporia succinea</name>
    <dbReference type="NCBI Taxonomy" id="84632"/>
    <lineage>
        <taxon>Bacteria</taxon>
        <taxon>Bacillati</taxon>
        <taxon>Actinomycetota</taxon>
        <taxon>Actinomycetes</taxon>
        <taxon>Kineosporiales</taxon>
        <taxon>Kineosporiaceae</taxon>
        <taxon>Kineosporia</taxon>
    </lineage>
</organism>
<dbReference type="InterPro" id="IPR039374">
    <property type="entry name" value="SIP_fam"/>
</dbReference>
<evidence type="ECO:0000256" key="1">
    <source>
        <dbReference type="SAM" id="MobiDB-lite"/>
    </source>
</evidence>
<reference evidence="3 4" key="1">
    <citation type="submission" date="2023-07" db="EMBL/GenBank/DDBJ databases">
        <title>Sequencing the genomes of 1000 actinobacteria strains.</title>
        <authorList>
            <person name="Klenk H.-P."/>
        </authorList>
    </citation>
    <scope>NUCLEOTIDE SEQUENCE [LARGE SCALE GENOMIC DNA]</scope>
    <source>
        <strain evidence="3 4">DSM 44388</strain>
    </source>
</reference>
<dbReference type="Gene3D" id="3.40.50.80">
    <property type="entry name" value="Nucleotide-binding domain of ferredoxin-NADP reductase (FNR) module"/>
    <property type="match status" value="1"/>
</dbReference>